<keyword evidence="5 7" id="KW-0804">Transcription</keyword>
<dbReference type="Pfam" id="PF03165">
    <property type="entry name" value="MH1"/>
    <property type="match status" value="1"/>
</dbReference>
<dbReference type="SMART" id="SM00523">
    <property type="entry name" value="DWA"/>
    <property type="match status" value="1"/>
</dbReference>
<dbReference type="GO" id="GO:0046872">
    <property type="term" value="F:metal ion binding"/>
    <property type="evidence" value="ECO:0007669"/>
    <property type="project" value="UniProtKB-KW"/>
</dbReference>
<dbReference type="GO" id="GO:0030154">
    <property type="term" value="P:cell differentiation"/>
    <property type="evidence" value="ECO:0007669"/>
    <property type="project" value="TreeGrafter"/>
</dbReference>
<accession>A0A915HLT3</accession>
<sequence>GDEEKWAEKAVDSLVKKLKKKQGKNAISELEKALSNPTQPSGCVTIPRSLDGRLQVAHKKNLPHVIYCKVWRWPDLMSHHELKALDCCKYPYNSKQKEVCINPYHYRRVEITGMIGGRYPDSDYMTPAKNFQSVTSMSQLSLNLNIPHAGSVSPQELYSPTRSFLSNESPSPGITIDDFNEYGWGSNQQQGNEPKEWCSVSYYELNNKIGETKRISSSSVQIDGFSDASETVGRVCLGLISNVNRNSTVEKTRRSIGEGLSLTRDEVDGFVVIRLRCLSQNPIFVQSRSFNVSHDYGLTTVCKVPPGCRLDVYDDRILLKCIKEASQSPNKCVELFGLNNMCSIRLSFVKGWGEDYKRVDITSTPCWVEIFFYDALIKLDSVIRHETPSNAISSKS</sequence>
<evidence type="ECO:0000256" key="4">
    <source>
        <dbReference type="ARBA" id="ARBA00023015"/>
    </source>
</evidence>
<dbReference type="InterPro" id="IPR013019">
    <property type="entry name" value="MAD_homology_MH1"/>
</dbReference>
<dbReference type="SUPFAM" id="SSF49879">
    <property type="entry name" value="SMAD/FHA domain"/>
    <property type="match status" value="1"/>
</dbReference>
<evidence type="ECO:0000313" key="10">
    <source>
        <dbReference type="Proteomes" id="UP000887565"/>
    </source>
</evidence>
<keyword evidence="10" id="KW-1185">Reference proteome</keyword>
<comment type="subcellular location">
    <subcellularLocation>
        <location evidence="7">Cytoplasm</location>
    </subcellularLocation>
    <subcellularLocation>
        <location evidence="7">Nucleus</location>
    </subcellularLocation>
</comment>
<keyword evidence="6 7" id="KW-0539">Nucleus</keyword>
<evidence type="ECO:0000256" key="2">
    <source>
        <dbReference type="ARBA" id="ARBA00022723"/>
    </source>
</evidence>
<dbReference type="GO" id="GO:0060395">
    <property type="term" value="P:SMAD protein signal transduction"/>
    <property type="evidence" value="ECO:0007669"/>
    <property type="project" value="TreeGrafter"/>
</dbReference>
<dbReference type="InterPro" id="IPR001132">
    <property type="entry name" value="SMAD_dom_Dwarfin-type"/>
</dbReference>
<dbReference type="PROSITE" id="PS51075">
    <property type="entry name" value="MH1"/>
    <property type="match status" value="1"/>
</dbReference>
<evidence type="ECO:0000259" key="8">
    <source>
        <dbReference type="PROSITE" id="PS51075"/>
    </source>
</evidence>
<dbReference type="Gene3D" id="3.90.520.10">
    <property type="entry name" value="SMAD MH1 domain"/>
    <property type="match status" value="1"/>
</dbReference>
<dbReference type="Pfam" id="PF03166">
    <property type="entry name" value="MH2"/>
    <property type="match status" value="1"/>
</dbReference>
<feature type="domain" description="MH1" evidence="8">
    <location>
        <begin position="1"/>
        <end position="115"/>
    </location>
</feature>
<dbReference type="GO" id="GO:0070411">
    <property type="term" value="F:I-SMAD binding"/>
    <property type="evidence" value="ECO:0007669"/>
    <property type="project" value="TreeGrafter"/>
</dbReference>
<organism evidence="10 11">
    <name type="scientific">Romanomermis culicivorax</name>
    <name type="common">Nematode worm</name>
    <dbReference type="NCBI Taxonomy" id="13658"/>
    <lineage>
        <taxon>Eukaryota</taxon>
        <taxon>Metazoa</taxon>
        <taxon>Ecdysozoa</taxon>
        <taxon>Nematoda</taxon>
        <taxon>Enoplea</taxon>
        <taxon>Dorylaimia</taxon>
        <taxon>Mermithida</taxon>
        <taxon>Mermithoidea</taxon>
        <taxon>Mermithidae</taxon>
        <taxon>Romanomermis</taxon>
    </lineage>
</organism>
<dbReference type="PANTHER" id="PTHR13703:SF61">
    <property type="entry name" value="PROTEIN MOTHERS AGAINST DPP"/>
    <property type="match status" value="1"/>
</dbReference>
<keyword evidence="4 7" id="KW-0805">Transcription regulation</keyword>
<dbReference type="PANTHER" id="PTHR13703">
    <property type="entry name" value="SMAD"/>
    <property type="match status" value="1"/>
</dbReference>
<evidence type="ECO:0000256" key="3">
    <source>
        <dbReference type="ARBA" id="ARBA00022833"/>
    </source>
</evidence>
<dbReference type="SMART" id="SM00524">
    <property type="entry name" value="DWB"/>
    <property type="match status" value="1"/>
</dbReference>
<keyword evidence="7" id="KW-0963">Cytoplasm</keyword>
<dbReference type="InterPro" id="IPR017855">
    <property type="entry name" value="SMAD-like_dom_sf"/>
</dbReference>
<dbReference type="OMA" id="FIQSRNC"/>
<dbReference type="Gene3D" id="2.60.200.10">
    <property type="match status" value="1"/>
</dbReference>
<dbReference type="GO" id="GO:0000981">
    <property type="term" value="F:DNA-binding transcription factor activity, RNA polymerase II-specific"/>
    <property type="evidence" value="ECO:0007669"/>
    <property type="project" value="TreeGrafter"/>
</dbReference>
<dbReference type="GO" id="GO:0005737">
    <property type="term" value="C:cytoplasm"/>
    <property type="evidence" value="ECO:0007669"/>
    <property type="project" value="UniProtKB-SubCell"/>
</dbReference>
<evidence type="ECO:0000256" key="5">
    <source>
        <dbReference type="ARBA" id="ARBA00023163"/>
    </source>
</evidence>
<dbReference type="GO" id="GO:0071144">
    <property type="term" value="C:heteromeric SMAD protein complex"/>
    <property type="evidence" value="ECO:0007669"/>
    <property type="project" value="TreeGrafter"/>
</dbReference>
<dbReference type="GO" id="GO:0009791">
    <property type="term" value="P:post-embryonic development"/>
    <property type="evidence" value="ECO:0007669"/>
    <property type="project" value="UniProtKB-ARBA"/>
</dbReference>
<keyword evidence="2" id="KW-0479">Metal-binding</keyword>
<evidence type="ECO:0000313" key="11">
    <source>
        <dbReference type="WBParaSite" id="nRc.2.0.1.t02634-RA"/>
    </source>
</evidence>
<evidence type="ECO:0000256" key="6">
    <source>
        <dbReference type="ARBA" id="ARBA00023242"/>
    </source>
</evidence>
<dbReference type="GO" id="GO:0051239">
    <property type="term" value="P:regulation of multicellular organismal process"/>
    <property type="evidence" value="ECO:0007669"/>
    <property type="project" value="UniProtKB-ARBA"/>
</dbReference>
<dbReference type="AlphaFoldDB" id="A0A915HLT3"/>
<dbReference type="GO" id="GO:0030509">
    <property type="term" value="P:BMP signaling pathway"/>
    <property type="evidence" value="ECO:0007669"/>
    <property type="project" value="TreeGrafter"/>
</dbReference>
<keyword evidence="3" id="KW-0862">Zinc</keyword>
<dbReference type="GO" id="GO:0000978">
    <property type="term" value="F:RNA polymerase II cis-regulatory region sequence-specific DNA binding"/>
    <property type="evidence" value="ECO:0007669"/>
    <property type="project" value="TreeGrafter"/>
</dbReference>
<dbReference type="WBParaSite" id="nRc.2.0.1.t02634-RA">
    <property type="protein sequence ID" value="nRc.2.0.1.t02634-RA"/>
    <property type="gene ID" value="nRc.2.0.1.g02634"/>
</dbReference>
<name>A0A915HLT3_ROMCU</name>
<comment type="similarity">
    <text evidence="1 7">Belongs to the dwarfin/SMAD family.</text>
</comment>
<dbReference type="PROSITE" id="PS51076">
    <property type="entry name" value="MH2"/>
    <property type="match status" value="1"/>
</dbReference>
<dbReference type="SUPFAM" id="SSF56366">
    <property type="entry name" value="SMAD MH1 domain"/>
    <property type="match status" value="1"/>
</dbReference>
<dbReference type="GO" id="GO:0050793">
    <property type="term" value="P:regulation of developmental process"/>
    <property type="evidence" value="ECO:0007669"/>
    <property type="project" value="UniProtKB-ARBA"/>
</dbReference>
<dbReference type="Proteomes" id="UP000887565">
    <property type="component" value="Unplaced"/>
</dbReference>
<dbReference type="InterPro" id="IPR008984">
    <property type="entry name" value="SMAD_FHA_dom_sf"/>
</dbReference>
<evidence type="ECO:0000259" key="9">
    <source>
        <dbReference type="PROSITE" id="PS51076"/>
    </source>
</evidence>
<feature type="domain" description="MH2" evidence="9">
    <location>
        <begin position="197"/>
        <end position="396"/>
    </location>
</feature>
<dbReference type="GO" id="GO:0009653">
    <property type="term" value="P:anatomical structure morphogenesis"/>
    <property type="evidence" value="ECO:0007669"/>
    <property type="project" value="TreeGrafter"/>
</dbReference>
<protein>
    <recommendedName>
        <fullName evidence="7">Mothers against decapentaplegic homolog</fullName>
        <shortName evidence="7">MAD homolog</shortName>
        <shortName evidence="7">Mothers against DPP homolog</shortName>
    </recommendedName>
    <alternativeName>
        <fullName evidence="7">SMAD family member</fullName>
    </alternativeName>
</protein>
<dbReference type="InterPro" id="IPR013790">
    <property type="entry name" value="Dwarfin"/>
</dbReference>
<proteinExistence type="inferred from homology"/>
<dbReference type="InterPro" id="IPR003619">
    <property type="entry name" value="MAD_homology1_Dwarfin-type"/>
</dbReference>
<dbReference type="InterPro" id="IPR036578">
    <property type="entry name" value="SMAD_MH1_sf"/>
</dbReference>
<reference evidence="11" key="1">
    <citation type="submission" date="2022-11" db="UniProtKB">
        <authorList>
            <consortium name="WormBaseParasite"/>
        </authorList>
    </citation>
    <scope>IDENTIFICATION</scope>
</reference>
<evidence type="ECO:0000256" key="1">
    <source>
        <dbReference type="ARBA" id="ARBA00005545"/>
    </source>
</evidence>
<evidence type="ECO:0000256" key="7">
    <source>
        <dbReference type="RuleBase" id="RU361195"/>
    </source>
</evidence>